<feature type="domain" description="ATP-dependent helicase C-terminal" evidence="2">
    <location>
        <begin position="259"/>
        <end position="387"/>
    </location>
</feature>
<dbReference type="InterPro" id="IPR006555">
    <property type="entry name" value="ATP-dep_Helicase_C"/>
</dbReference>
<proteinExistence type="predicted"/>
<evidence type="ECO:0000313" key="5">
    <source>
        <dbReference type="Proteomes" id="UP000256877"/>
    </source>
</evidence>
<evidence type="ECO:0000313" key="6">
    <source>
        <dbReference type="Proteomes" id="UP000257123"/>
    </source>
</evidence>
<keyword evidence="3" id="KW-0067">ATP-binding</keyword>
<comment type="caution">
    <text evidence="3">The sequence shown here is derived from an EMBL/GenBank/DDBJ whole genome shotgun (WGS) entry which is preliminary data.</text>
</comment>
<dbReference type="Proteomes" id="UP000256877">
    <property type="component" value="Unassembled WGS sequence"/>
</dbReference>
<dbReference type="GO" id="GO:0006139">
    <property type="term" value="P:nucleobase-containing compound metabolic process"/>
    <property type="evidence" value="ECO:0007669"/>
    <property type="project" value="InterPro"/>
</dbReference>
<dbReference type="GO" id="GO:0005524">
    <property type="term" value="F:ATP binding"/>
    <property type="evidence" value="ECO:0007669"/>
    <property type="project" value="InterPro"/>
</dbReference>
<evidence type="ECO:0000313" key="3">
    <source>
        <dbReference type="EMBL" id="RFA92342.1"/>
    </source>
</evidence>
<evidence type="ECO:0000259" key="2">
    <source>
        <dbReference type="SMART" id="SM00491"/>
    </source>
</evidence>
<dbReference type="AlphaFoldDB" id="A0A371QU09"/>
<accession>A0A371QU09</accession>
<dbReference type="GO" id="GO:0016818">
    <property type="term" value="F:hydrolase activity, acting on acid anhydrides, in phosphorus-containing anhydrides"/>
    <property type="evidence" value="ECO:0007669"/>
    <property type="project" value="InterPro"/>
</dbReference>
<dbReference type="GO" id="GO:0003678">
    <property type="term" value="F:DNA helicase activity"/>
    <property type="evidence" value="ECO:0007669"/>
    <property type="project" value="InterPro"/>
</dbReference>
<dbReference type="SUPFAM" id="SSF52540">
    <property type="entry name" value="P-loop containing nucleoside triphosphate hydrolases"/>
    <property type="match status" value="1"/>
</dbReference>
<dbReference type="InterPro" id="IPR027417">
    <property type="entry name" value="P-loop_NTPase"/>
</dbReference>
<dbReference type="GO" id="GO:0003677">
    <property type="term" value="F:DNA binding"/>
    <property type="evidence" value="ECO:0007669"/>
    <property type="project" value="UniProtKB-KW"/>
</dbReference>
<dbReference type="PANTHER" id="PTHR11472">
    <property type="entry name" value="DNA REPAIR DEAD HELICASE RAD3/XP-D SUBFAMILY MEMBER"/>
    <property type="match status" value="1"/>
</dbReference>
<keyword evidence="3" id="KW-0547">Nucleotide-binding</keyword>
<organism evidence="3 6">
    <name type="scientific">Pyrobaculum aerophilum</name>
    <dbReference type="NCBI Taxonomy" id="13773"/>
    <lineage>
        <taxon>Archaea</taxon>
        <taxon>Thermoproteota</taxon>
        <taxon>Thermoprotei</taxon>
        <taxon>Thermoproteales</taxon>
        <taxon>Thermoproteaceae</taxon>
        <taxon>Pyrobaculum</taxon>
    </lineage>
</organism>
<keyword evidence="3" id="KW-0378">Hydrolase</keyword>
<dbReference type="InterPro" id="IPR010614">
    <property type="entry name" value="RAD3-like_helicase_DEAD"/>
</dbReference>
<keyword evidence="3" id="KW-0347">Helicase</keyword>
<dbReference type="Pfam" id="PF13307">
    <property type="entry name" value="Helicase_C_2"/>
    <property type="match status" value="1"/>
</dbReference>
<protein>
    <submittedName>
        <fullName evidence="3">Helicase</fullName>
    </submittedName>
</protein>
<reference evidence="5 6" key="1">
    <citation type="submission" date="2017-07" db="EMBL/GenBank/DDBJ databases">
        <title>Draft genome sequence of aerobic hyperthermophilic archaea, Pyrobaculum aerophilum YKB31 and YKB32.</title>
        <authorList>
            <person name="Mochizuki T."/>
            <person name="Berliner A.J."/>
            <person name="Yoshida-Takashima Y."/>
            <person name="Takaki Y."/>
            <person name="Nunoura T."/>
            <person name="Takai K."/>
        </authorList>
    </citation>
    <scope>NUCLEOTIDE SEQUENCE [LARGE SCALE GENOMIC DNA]</scope>
    <source>
        <strain evidence="3 6">YKB31</strain>
        <strain evidence="4 5">YKB32</strain>
    </source>
</reference>
<sequence>MRIVLNAPPGFGKSRLIARLASGRISLVFVRSHLEGLQMAQYVSEFGGAPGLLFGRKSLCPFGAENAAQCLWLRESGACKAKSRRPPTLIFDIDELYKAGVCPYEALHAEGREKNVVILPIAYLSKVSNISAVADLFENVEFVALDEAHNLLSVVEVSDSELYSKRYCQEEDGRLWCLVLPLAAEVVRGVRFIIAASASVVRYFSDFFTHFLNAKFIEIKTLPGAENLEVEHMPLKIRYTTRLKKDYVEAVLDKIREVYKEYRRVVVYLPNKELASYYANKLLDLPVSDKPLGDIDHVIVSYFGSPISEGVNLNAKAGVLVGFPIPNVKSKELWLKVRLIQRLGFDGYKYGVLFTAVNHVVQAVGRVLRGLERERKYILLIDDRFAEYKRLLPEYLSKAIK</sequence>
<evidence type="ECO:0000256" key="1">
    <source>
        <dbReference type="ARBA" id="ARBA00023125"/>
    </source>
</evidence>
<dbReference type="RefSeq" id="WP_116422221.1">
    <property type="nucleotide sequence ID" value="NZ_NMUE01000098.1"/>
</dbReference>
<dbReference type="EMBL" id="NMUE01000098">
    <property type="protein sequence ID" value="RFA92342.1"/>
    <property type="molecule type" value="Genomic_DNA"/>
</dbReference>
<keyword evidence="1" id="KW-0238">DNA-binding</keyword>
<dbReference type="OrthoDB" id="27512at2157"/>
<evidence type="ECO:0000313" key="4">
    <source>
        <dbReference type="EMBL" id="RFA99010.1"/>
    </source>
</evidence>
<dbReference type="Proteomes" id="UP000257123">
    <property type="component" value="Unassembled WGS sequence"/>
</dbReference>
<gene>
    <name evidence="3" type="ORF">CGL51_14570</name>
    <name evidence="4" type="ORF">CGL52_05840</name>
</gene>
<name>A0A371QU09_9CREN</name>
<dbReference type="SMART" id="SM00491">
    <property type="entry name" value="HELICc2"/>
    <property type="match status" value="1"/>
</dbReference>
<dbReference type="Pfam" id="PF06733">
    <property type="entry name" value="DEAD_2"/>
    <property type="match status" value="1"/>
</dbReference>
<dbReference type="Gene3D" id="3.40.50.300">
    <property type="entry name" value="P-loop containing nucleotide triphosphate hydrolases"/>
    <property type="match status" value="2"/>
</dbReference>
<dbReference type="PANTHER" id="PTHR11472:SF34">
    <property type="entry name" value="REGULATOR OF TELOMERE ELONGATION HELICASE 1"/>
    <property type="match status" value="1"/>
</dbReference>
<dbReference type="InterPro" id="IPR045028">
    <property type="entry name" value="DinG/Rad3-like"/>
</dbReference>
<dbReference type="EMBL" id="NMUF01000012">
    <property type="protein sequence ID" value="RFA99010.1"/>
    <property type="molecule type" value="Genomic_DNA"/>
</dbReference>